<feature type="region of interest" description="Disordered" evidence="4">
    <location>
        <begin position="81"/>
        <end position="109"/>
    </location>
</feature>
<gene>
    <name evidence="6" type="ORF">Csa_3G112260</name>
</gene>
<dbReference type="STRING" id="3659.A0A0A0L837"/>
<dbReference type="Pfam" id="PF08623">
    <property type="entry name" value="TIP120"/>
    <property type="match status" value="1"/>
</dbReference>
<dbReference type="eggNOG" id="KOG1824">
    <property type="taxonomic scope" value="Eukaryota"/>
</dbReference>
<dbReference type="InterPro" id="IPR039852">
    <property type="entry name" value="CAND1/CAND2"/>
</dbReference>
<sequence>MINISWHHSRAVGYRFGPHLGDTFPVLINYCTSASESDEELREYSLQALESFLLRCPRDISSYCDDILHLTLEYLSYDPNFTDNMEEDTDDEIHEEEEEDESANEYTDDEDLSWKVRRAAAKCLSALIVSRPEMLSRLYEEACPKLIDRFKEREENVKMDVFSTFIELLRQTGNVTKGQVDMNELSPRWLLNQEVPKVVKSINRQLREKSIKTKVGAFSVLKELVVVLPDCLADHIGSLIPGIEKALSDKSATSNLKIEALIFTRLVLASNSPSVFHPYIKDLSSPVLSAVGERYYKVTAEALRVCGELVRVVRPGIEGQGFDFKQYVHPIYNAIMSRLTNQDQDQEVKECAISCMGLVVSTFGDNLKAELATCLPVLVDRMGNEITRLTAVKAFAVIAAFPLQIDLSCVLEHVISELTAFLRKANRALRQATLGTLNSLIAAYGDKIGPSAYEVIIVELSTLISDSDLHMTALALELCCTLMGDRRSGSSIGLAVRNKVLPQALLLIKSSLLQGQALMALQSFFAALVFSENTSFDALLDSLLSCAKPSPQSGGVAKQALFSIAQCVAVLCLSAGDQKYSSTVKMLTEILKDDSSTNSAKQHLALLCLGEIGRRKDLSSHAHIENIVIESFQSPFEEIKSAASYALGNIAVIVRQSVDKAEFQDSSVEKILNLLFNHCESEEEGVRNVVAECLGKIALIEPGKLVPALKVRTTSPAAFTRATVVIAVKYSIVERPEKIDEIIYPEISSFLMLIKDHDRHVRRAAVLALSTFAHNKPNLVKGLLPKLLPLLYDQTIVKQELIRTVDLGPFKHVVDDGLELRKAAFECVDTLLDSCLDQVNPSSFIVPYLKSGLDDHYDVKMPCHLILSKLADKCPSAVLAVLDSLVDPLQKTINFKPKQDAVKQEVDRNEDMIRSALRAIASLNRISGGDCSLKFKNLMNEISKSPALSEKYYSIRNE</sequence>
<reference evidence="6 7" key="4">
    <citation type="journal article" date="2011" name="BMC Genomics">
        <title>RNA-Seq improves annotation of protein-coding genes in the cucumber genome.</title>
        <authorList>
            <person name="Li Z."/>
            <person name="Zhang Z."/>
            <person name="Yan P."/>
            <person name="Huang S."/>
            <person name="Fei Z."/>
            <person name="Lin K."/>
        </authorList>
    </citation>
    <scope>NUCLEOTIDE SEQUENCE [LARGE SCALE GENOMIC DNA]</scope>
    <source>
        <strain evidence="7">cv. 9930</strain>
    </source>
</reference>
<accession>A0A0A0L837</accession>
<dbReference type="Gramene" id="KGN56281">
    <property type="protein sequence ID" value="KGN56281"/>
    <property type="gene ID" value="Csa_3G112260"/>
</dbReference>
<keyword evidence="3" id="KW-0833">Ubl conjugation pathway</keyword>
<evidence type="ECO:0000313" key="7">
    <source>
        <dbReference type="Proteomes" id="UP000029981"/>
    </source>
</evidence>
<dbReference type="EMBL" id="CM002924">
    <property type="protein sequence ID" value="KGN56281.1"/>
    <property type="molecule type" value="Genomic_DNA"/>
</dbReference>
<name>A0A0A0L837_CUCSA</name>
<dbReference type="Pfam" id="PF25782">
    <property type="entry name" value="TPR_CAND1"/>
    <property type="match status" value="1"/>
</dbReference>
<dbReference type="PANTHER" id="PTHR12696">
    <property type="entry name" value="TIP120"/>
    <property type="match status" value="1"/>
</dbReference>
<reference evidence="6 7" key="2">
    <citation type="journal article" date="2009" name="PLoS ONE">
        <title>An integrated genetic and cytogenetic map of the cucumber genome.</title>
        <authorList>
            <person name="Ren Y."/>
            <person name="Zhang Z."/>
            <person name="Liu J."/>
            <person name="Staub J.E."/>
            <person name="Han Y."/>
            <person name="Cheng Z."/>
            <person name="Li X."/>
            <person name="Lu J."/>
            <person name="Miao H."/>
            <person name="Kang H."/>
            <person name="Xie B."/>
            <person name="Gu X."/>
            <person name="Wang X."/>
            <person name="Du Y."/>
            <person name="Jin W."/>
            <person name="Huang S."/>
        </authorList>
    </citation>
    <scope>NUCLEOTIDE SEQUENCE [LARGE SCALE GENOMIC DNA]</scope>
    <source>
        <strain evidence="7">cv. 9930</strain>
    </source>
</reference>
<evidence type="ECO:0000256" key="4">
    <source>
        <dbReference type="SAM" id="MobiDB-lite"/>
    </source>
</evidence>
<evidence type="ECO:0000256" key="3">
    <source>
        <dbReference type="ARBA" id="ARBA00022786"/>
    </source>
</evidence>
<keyword evidence="7" id="KW-1185">Reference proteome</keyword>
<organism evidence="6 7">
    <name type="scientific">Cucumis sativus</name>
    <name type="common">Cucumber</name>
    <dbReference type="NCBI Taxonomy" id="3659"/>
    <lineage>
        <taxon>Eukaryota</taxon>
        <taxon>Viridiplantae</taxon>
        <taxon>Streptophyta</taxon>
        <taxon>Embryophyta</taxon>
        <taxon>Tracheophyta</taxon>
        <taxon>Spermatophyta</taxon>
        <taxon>Magnoliopsida</taxon>
        <taxon>eudicotyledons</taxon>
        <taxon>Gunneridae</taxon>
        <taxon>Pentapetalae</taxon>
        <taxon>rosids</taxon>
        <taxon>fabids</taxon>
        <taxon>Cucurbitales</taxon>
        <taxon>Cucurbitaceae</taxon>
        <taxon>Benincaseae</taxon>
        <taxon>Cucumis</taxon>
    </lineage>
</organism>
<feature type="domain" description="TATA-binding protein interacting (TIP20)" evidence="5">
    <location>
        <begin position="779"/>
        <end position="942"/>
    </location>
</feature>
<evidence type="ECO:0000313" key="6">
    <source>
        <dbReference type="EMBL" id="KGN56281.1"/>
    </source>
</evidence>
<dbReference type="Gene3D" id="1.25.10.10">
    <property type="entry name" value="Leucine-rich Repeat Variant"/>
    <property type="match status" value="1"/>
</dbReference>
<dbReference type="GO" id="GO:0016567">
    <property type="term" value="P:protein ubiquitination"/>
    <property type="evidence" value="ECO:0000318"/>
    <property type="project" value="GO_Central"/>
</dbReference>
<dbReference type="InterPro" id="IPR016024">
    <property type="entry name" value="ARM-type_fold"/>
</dbReference>
<keyword evidence="2" id="KW-0677">Repeat</keyword>
<dbReference type="SUPFAM" id="SSF48371">
    <property type="entry name" value="ARM repeat"/>
    <property type="match status" value="1"/>
</dbReference>
<comment type="similarity">
    <text evidence="1">Belongs to the CAND family.</text>
</comment>
<dbReference type="InterPro" id="IPR011989">
    <property type="entry name" value="ARM-like"/>
</dbReference>
<feature type="compositionally biased region" description="Acidic residues" evidence="4">
    <location>
        <begin position="84"/>
        <end position="109"/>
    </location>
</feature>
<dbReference type="OMA" id="AYIPHFQ"/>
<dbReference type="InterPro" id="IPR013932">
    <property type="entry name" value="TATA-bd_TIP120"/>
</dbReference>
<reference evidence="6 7" key="3">
    <citation type="journal article" date="2010" name="BMC Genomics">
        <title>Transcriptome sequencing and comparative analysis of cucumber flowers with different sex types.</title>
        <authorList>
            <person name="Guo S."/>
            <person name="Zheng Y."/>
            <person name="Joung J.G."/>
            <person name="Liu S."/>
            <person name="Zhang Z."/>
            <person name="Crasta O.R."/>
            <person name="Sobral B.W."/>
            <person name="Xu Y."/>
            <person name="Huang S."/>
            <person name="Fei Z."/>
        </authorList>
    </citation>
    <scope>NUCLEOTIDE SEQUENCE [LARGE SCALE GENOMIC DNA]</scope>
    <source>
        <strain evidence="7">cv. 9930</strain>
    </source>
</reference>
<dbReference type="GO" id="GO:0010265">
    <property type="term" value="P:SCF complex assembly"/>
    <property type="evidence" value="ECO:0000318"/>
    <property type="project" value="GO_Central"/>
</dbReference>
<dbReference type="AlphaFoldDB" id="A0A0A0L837"/>
<reference evidence="6 7" key="1">
    <citation type="journal article" date="2009" name="Nat. Genet.">
        <title>The genome of the cucumber, Cucumis sativus L.</title>
        <authorList>
            <person name="Huang S."/>
            <person name="Li R."/>
            <person name="Zhang Z."/>
            <person name="Li L."/>
            <person name="Gu X."/>
            <person name="Fan W."/>
            <person name="Lucas W.J."/>
            <person name="Wang X."/>
            <person name="Xie B."/>
            <person name="Ni P."/>
            <person name="Ren Y."/>
            <person name="Zhu H."/>
            <person name="Li J."/>
            <person name="Lin K."/>
            <person name="Jin W."/>
            <person name="Fei Z."/>
            <person name="Li G."/>
            <person name="Staub J."/>
            <person name="Kilian A."/>
            <person name="van der Vossen E.A."/>
            <person name="Wu Y."/>
            <person name="Guo J."/>
            <person name="He J."/>
            <person name="Jia Z."/>
            <person name="Ren Y."/>
            <person name="Tian G."/>
            <person name="Lu Y."/>
            <person name="Ruan J."/>
            <person name="Qian W."/>
            <person name="Wang M."/>
            <person name="Huang Q."/>
            <person name="Li B."/>
            <person name="Xuan Z."/>
            <person name="Cao J."/>
            <person name="Asan"/>
            <person name="Wu Z."/>
            <person name="Zhang J."/>
            <person name="Cai Q."/>
            <person name="Bai Y."/>
            <person name="Zhao B."/>
            <person name="Han Y."/>
            <person name="Li Y."/>
            <person name="Li X."/>
            <person name="Wang S."/>
            <person name="Shi Q."/>
            <person name="Liu S."/>
            <person name="Cho W.K."/>
            <person name="Kim J.Y."/>
            <person name="Xu Y."/>
            <person name="Heller-Uszynska K."/>
            <person name="Miao H."/>
            <person name="Cheng Z."/>
            <person name="Zhang S."/>
            <person name="Wu J."/>
            <person name="Yang Y."/>
            <person name="Kang H."/>
            <person name="Li M."/>
            <person name="Liang H."/>
            <person name="Ren X."/>
            <person name="Shi Z."/>
            <person name="Wen M."/>
            <person name="Jian M."/>
            <person name="Yang H."/>
            <person name="Zhang G."/>
            <person name="Yang Z."/>
            <person name="Chen R."/>
            <person name="Liu S."/>
            <person name="Li J."/>
            <person name="Ma L."/>
            <person name="Liu H."/>
            <person name="Zhou Y."/>
            <person name="Zhao J."/>
            <person name="Fang X."/>
            <person name="Li G."/>
            <person name="Fang L."/>
            <person name="Li Y."/>
            <person name="Liu D."/>
            <person name="Zheng H."/>
            <person name="Zhang Y."/>
            <person name="Qin N."/>
            <person name="Li Z."/>
            <person name="Yang G."/>
            <person name="Yang S."/>
            <person name="Bolund L."/>
            <person name="Kristiansen K."/>
            <person name="Zheng H."/>
            <person name="Li S."/>
            <person name="Zhang X."/>
            <person name="Yang H."/>
            <person name="Wang J."/>
            <person name="Sun R."/>
            <person name="Zhang B."/>
            <person name="Jiang S."/>
            <person name="Wang J."/>
            <person name="Du Y."/>
            <person name="Li S."/>
        </authorList>
    </citation>
    <scope>NUCLEOTIDE SEQUENCE [LARGE SCALE GENOMIC DNA]</scope>
    <source>
        <strain evidence="7">cv. 9930</strain>
    </source>
</reference>
<evidence type="ECO:0000259" key="5">
    <source>
        <dbReference type="Pfam" id="PF08623"/>
    </source>
</evidence>
<protein>
    <recommendedName>
        <fullName evidence="5">TATA-binding protein interacting (TIP20) domain-containing protein</fullName>
    </recommendedName>
</protein>
<dbReference type="Proteomes" id="UP000029981">
    <property type="component" value="Chromosome 3"/>
</dbReference>
<proteinExistence type="inferred from homology"/>
<evidence type="ECO:0000256" key="2">
    <source>
        <dbReference type="ARBA" id="ARBA00022737"/>
    </source>
</evidence>
<evidence type="ECO:0000256" key="1">
    <source>
        <dbReference type="ARBA" id="ARBA00007657"/>
    </source>
</evidence>